<evidence type="ECO:0000313" key="2">
    <source>
        <dbReference type="Proteomes" id="UP000276133"/>
    </source>
</evidence>
<sequence>MTFYTLFDYFEHPKIDHKIQVTTFTQYPSLLFRTNSVTSHLNFHWVNRNEPLDCVILIRVYNNILKNKCLLLPLPTAHYLFFDKI</sequence>
<accession>A0A3M7RXQ5</accession>
<protein>
    <submittedName>
        <fullName evidence="1">Uncharacterized protein</fullName>
    </submittedName>
</protein>
<proteinExistence type="predicted"/>
<dbReference type="EMBL" id="REGN01002412">
    <property type="protein sequence ID" value="RNA28262.1"/>
    <property type="molecule type" value="Genomic_DNA"/>
</dbReference>
<reference evidence="1 2" key="1">
    <citation type="journal article" date="2018" name="Sci. Rep.">
        <title>Genomic signatures of local adaptation to the degree of environmental predictability in rotifers.</title>
        <authorList>
            <person name="Franch-Gras L."/>
            <person name="Hahn C."/>
            <person name="Garcia-Roger E.M."/>
            <person name="Carmona M.J."/>
            <person name="Serra M."/>
            <person name="Gomez A."/>
        </authorList>
    </citation>
    <scope>NUCLEOTIDE SEQUENCE [LARGE SCALE GENOMIC DNA]</scope>
    <source>
        <strain evidence="1">HYR1</strain>
    </source>
</reference>
<comment type="caution">
    <text evidence="1">The sequence shown here is derived from an EMBL/GenBank/DDBJ whole genome shotgun (WGS) entry which is preliminary data.</text>
</comment>
<keyword evidence="2" id="KW-1185">Reference proteome</keyword>
<gene>
    <name evidence="1" type="ORF">BpHYR1_003975</name>
</gene>
<name>A0A3M7RXQ5_BRAPC</name>
<evidence type="ECO:0000313" key="1">
    <source>
        <dbReference type="EMBL" id="RNA28262.1"/>
    </source>
</evidence>
<dbReference type="AlphaFoldDB" id="A0A3M7RXQ5"/>
<organism evidence="1 2">
    <name type="scientific">Brachionus plicatilis</name>
    <name type="common">Marine rotifer</name>
    <name type="synonym">Brachionus muelleri</name>
    <dbReference type="NCBI Taxonomy" id="10195"/>
    <lineage>
        <taxon>Eukaryota</taxon>
        <taxon>Metazoa</taxon>
        <taxon>Spiralia</taxon>
        <taxon>Gnathifera</taxon>
        <taxon>Rotifera</taxon>
        <taxon>Eurotatoria</taxon>
        <taxon>Monogononta</taxon>
        <taxon>Pseudotrocha</taxon>
        <taxon>Ploima</taxon>
        <taxon>Brachionidae</taxon>
        <taxon>Brachionus</taxon>
    </lineage>
</organism>
<dbReference type="Proteomes" id="UP000276133">
    <property type="component" value="Unassembled WGS sequence"/>
</dbReference>